<dbReference type="PANTHER" id="PTHR11014:SF63">
    <property type="entry name" value="METALLOPEPTIDASE, PUTATIVE (AFU_ORTHOLOGUE AFUA_6G09600)-RELATED"/>
    <property type="match status" value="1"/>
</dbReference>
<feature type="binding site" evidence="2">
    <location>
        <position position="104"/>
    </location>
    <ligand>
        <name>Mn(2+)</name>
        <dbReference type="ChEBI" id="CHEBI:29035"/>
        <label>2</label>
    </ligand>
</feature>
<dbReference type="GO" id="GO:0019877">
    <property type="term" value="P:diaminopimelate biosynthetic process"/>
    <property type="evidence" value="ECO:0007669"/>
    <property type="project" value="UniProtKB-ARBA"/>
</dbReference>
<dbReference type="EC" id="3.-.-.-" evidence="4"/>
<dbReference type="CDD" id="cd05666">
    <property type="entry name" value="M20_Acy1-like"/>
    <property type="match status" value="1"/>
</dbReference>
<proteinExistence type="predicted"/>
<dbReference type="SUPFAM" id="SSF55031">
    <property type="entry name" value="Bacterial exopeptidase dimerisation domain"/>
    <property type="match status" value="1"/>
</dbReference>
<dbReference type="AlphaFoldDB" id="A0A238KGY7"/>
<dbReference type="InterPro" id="IPR036264">
    <property type="entry name" value="Bact_exopeptidase_dim_dom"/>
</dbReference>
<dbReference type="GO" id="GO:0050118">
    <property type="term" value="F:N-acetyldiaminopimelate deacetylase activity"/>
    <property type="evidence" value="ECO:0007669"/>
    <property type="project" value="UniProtKB-ARBA"/>
</dbReference>
<dbReference type="FunFam" id="3.30.70.360:FF:000001">
    <property type="entry name" value="N-acetyldiaminopimelate deacetylase"/>
    <property type="match status" value="1"/>
</dbReference>
<evidence type="ECO:0000256" key="2">
    <source>
        <dbReference type="PIRSR" id="PIRSR005962-1"/>
    </source>
</evidence>
<sequence length="388" mass="41239">MKPLEYFNQHHAEIAEWRQNLHRRPGLLFDVAETADFVADKLREFGVDEVIDNVGQTGVVGILRGAAGTVNHAIGLRADMDALPITEATSLPYQSEIDGKMHACGHDGHTSMLLGAAKYLAQTRNFSGTVVLIFQPAEEGGVGAKAMLDDGLMERFGIGEVYGLHNRPGMPVGTFASRHGELMASGDNFTIEITGKGAHAARPHLGVDPVLVASHIHTALQSIVSRVADPISSLVVSVTQIHGGDAYNVIPQTAKMCGTVRSLDQALRAQAEAQLHSIAQGIASGMGATVEIDYQTIVPVTANTPEFAEIAMAAAANVVGVANTTLDGPLNMGGEDFSFMLQARPGAHIFLGQGDTAGLHHPEYDFNDEIIPYGCAYWATLAEQRGRA</sequence>
<dbReference type="PANTHER" id="PTHR11014">
    <property type="entry name" value="PEPTIDASE M20 FAMILY MEMBER"/>
    <property type="match status" value="1"/>
</dbReference>
<evidence type="ECO:0000256" key="1">
    <source>
        <dbReference type="ARBA" id="ARBA00022801"/>
    </source>
</evidence>
<feature type="domain" description="Peptidase M20 dimerisation" evidence="3">
    <location>
        <begin position="189"/>
        <end position="280"/>
    </location>
</feature>
<feature type="binding site" evidence="2">
    <location>
        <position position="139"/>
    </location>
    <ligand>
        <name>Mn(2+)</name>
        <dbReference type="ChEBI" id="CHEBI:29035"/>
        <label>2</label>
    </ligand>
</feature>
<comment type="cofactor">
    <cofactor evidence="2">
        <name>Mn(2+)</name>
        <dbReference type="ChEBI" id="CHEBI:29035"/>
    </cofactor>
    <text evidence="2">The Mn(2+) ion enhances activity.</text>
</comment>
<accession>A0A238KGY7</accession>
<dbReference type="Gene3D" id="3.40.630.10">
    <property type="entry name" value="Zn peptidases"/>
    <property type="match status" value="1"/>
</dbReference>
<gene>
    <name evidence="4" type="primary">yxeP_5</name>
    <name evidence="4" type="ORF">PEV8663_02404</name>
</gene>
<reference evidence="4 5" key="1">
    <citation type="submission" date="2017-05" db="EMBL/GenBank/DDBJ databases">
        <authorList>
            <person name="Song R."/>
            <person name="Chenine A.L."/>
            <person name="Ruprecht R.M."/>
        </authorList>
    </citation>
    <scope>NUCLEOTIDE SEQUENCE [LARGE SCALE GENOMIC DNA]</scope>
    <source>
        <strain evidence="4 5">CECT 8663</strain>
    </source>
</reference>
<dbReference type="OrthoDB" id="9777385at2"/>
<feature type="binding site" evidence="2">
    <location>
        <position position="165"/>
    </location>
    <ligand>
        <name>Mn(2+)</name>
        <dbReference type="ChEBI" id="CHEBI:29035"/>
        <label>2</label>
    </ligand>
</feature>
<dbReference type="Pfam" id="PF01546">
    <property type="entry name" value="Peptidase_M20"/>
    <property type="match status" value="1"/>
</dbReference>
<evidence type="ECO:0000313" key="4">
    <source>
        <dbReference type="EMBL" id="SMX42041.1"/>
    </source>
</evidence>
<keyword evidence="5" id="KW-1185">Reference proteome</keyword>
<dbReference type="GO" id="GO:0046872">
    <property type="term" value="F:metal ion binding"/>
    <property type="evidence" value="ECO:0007669"/>
    <property type="project" value="UniProtKB-KW"/>
</dbReference>
<protein>
    <submittedName>
        <fullName evidence="4">Putative hydrolase YxeP</fullName>
        <ecNumber evidence="4">3.-.-.-</ecNumber>
    </submittedName>
</protein>
<feature type="binding site" evidence="2">
    <location>
        <position position="106"/>
    </location>
    <ligand>
        <name>Mn(2+)</name>
        <dbReference type="ChEBI" id="CHEBI:29035"/>
        <label>2</label>
    </ligand>
</feature>
<dbReference type="SUPFAM" id="SSF53187">
    <property type="entry name" value="Zn-dependent exopeptidases"/>
    <property type="match status" value="1"/>
</dbReference>
<dbReference type="RefSeq" id="WP_097804883.1">
    <property type="nucleotide sequence ID" value="NZ_FXYH01000007.1"/>
</dbReference>
<dbReference type="InterPro" id="IPR011650">
    <property type="entry name" value="Peptidase_M20_dimer"/>
</dbReference>
<evidence type="ECO:0000313" key="5">
    <source>
        <dbReference type="Proteomes" id="UP000220836"/>
    </source>
</evidence>
<dbReference type="Proteomes" id="UP000220836">
    <property type="component" value="Unassembled WGS sequence"/>
</dbReference>
<dbReference type="EMBL" id="FXYH01000007">
    <property type="protein sequence ID" value="SMX42041.1"/>
    <property type="molecule type" value="Genomic_DNA"/>
</dbReference>
<evidence type="ECO:0000259" key="3">
    <source>
        <dbReference type="Pfam" id="PF07687"/>
    </source>
</evidence>
<name>A0A238KGY7_9RHOB</name>
<dbReference type="Gene3D" id="3.30.70.360">
    <property type="match status" value="1"/>
</dbReference>
<dbReference type="Pfam" id="PF07687">
    <property type="entry name" value="M20_dimer"/>
    <property type="match status" value="1"/>
</dbReference>
<dbReference type="InterPro" id="IPR002933">
    <property type="entry name" value="Peptidase_M20"/>
</dbReference>
<organism evidence="4 5">
    <name type="scientific">Pelagimonas varians</name>
    <dbReference type="NCBI Taxonomy" id="696760"/>
    <lineage>
        <taxon>Bacteria</taxon>
        <taxon>Pseudomonadati</taxon>
        <taxon>Pseudomonadota</taxon>
        <taxon>Alphaproteobacteria</taxon>
        <taxon>Rhodobacterales</taxon>
        <taxon>Roseobacteraceae</taxon>
        <taxon>Pelagimonas</taxon>
    </lineage>
</organism>
<dbReference type="PIRSF" id="PIRSF005962">
    <property type="entry name" value="Pept_M20D_amidohydro"/>
    <property type="match status" value="1"/>
</dbReference>
<keyword evidence="1 4" id="KW-0378">Hydrolase</keyword>
<keyword evidence="2" id="KW-0479">Metal-binding</keyword>
<dbReference type="NCBIfam" id="TIGR01891">
    <property type="entry name" value="amidohydrolases"/>
    <property type="match status" value="1"/>
</dbReference>
<dbReference type="InterPro" id="IPR017439">
    <property type="entry name" value="Amidohydrolase"/>
</dbReference>
<keyword evidence="2" id="KW-0464">Manganese</keyword>
<feature type="binding site" evidence="2">
    <location>
        <position position="360"/>
    </location>
    <ligand>
        <name>Mn(2+)</name>
        <dbReference type="ChEBI" id="CHEBI:29035"/>
        <label>2</label>
    </ligand>
</feature>